<feature type="domain" description="Helicase ATP-binding" evidence="8">
    <location>
        <begin position="104"/>
        <end position="260"/>
    </location>
</feature>
<sequence length="1178" mass="131644">MFGVQLDDLEAAFQVPEKKSCFDAGLSDTPKRPIIELGSLTSLPKARKSRFKLPKMKTLTIPAEGCIHEVVIPPGTNFRPLGPMSDTPAKTYPFKLDPFQRQSILAIENKQSVLVSAHTSAGKTVVAEYAIALGLAAKQRVIYTTPIKALSNQKFREFSREFKDVGLMTGDITINPESTLLIMTTEILRSMLYRGSEVTRELGWVIFDEIHYMREKERGVVWEESIILLPDSVNQVFLSATIPNARQFAEWVVHLHRKPCHVIFTNYRPTPLQHYVYPCGGDGIFLVVNQERQFLEANFNAALDVVRKSADNAKADTAVRGRKGGSTRSVPYCYKLVKLVMDQNLDPLIVFSFSKRDCEFYALQLAKQDFNDEQQRAAVDLIFNNAMDSLSKEDRNLPQVLCMLPMLRRGVGIHHGGLLPILKELVEILFAEGYIKVLFATETFAMGLNMPARTVLFTSTRKFDGRDFRHVSSGEYIQMSGRAGRRGKDDRGTVILMLDNTVTPDAAKQLLLGNPDPLNSAFTLSYNMVLNLLLVEDVNPQIMLQKSFYQFQNYSSIPELEQKITRLTDELEKLGFPKDVDIEHLSAVVQLQRSIEDLEREKWSLTMKFKHVAPFLQPGRIVRVESIGGIDFGWAVVLNLRRSKQRGGQNNKGAGLEDVPMVDCLLKVSSAGAPTSIGGGDAPWPLSFFQPANEDMLPDPEDNMPEPSASKTPRKTALAAELSQGGETSALVTVASVPLSCLRDLSSVCLNFRSVDGANVKEPASLPEKFTRLLPALRLQFWEGISRARNKLDGNLPVLHPVDDLGVRDSQLIKCLENIQLLDARLKLNPLSQHPKLEYLVHTYGKRAEKFSELTSASKELSKKESLLQLDELISRKRVLRRLGFCSEDDVIHLKGRIACEISTGDELMLTELLLDGFFSDMTPEQLAGVLSCFVAEKSTSKEGGVRLQPDMEAALQTIKAKARFLAQVALESRVGASGTGLSKGDQVTLQGQDDIEAYLSRFNGDMMDVVRAWAQGVSFAALCQMTTVYEGSVIRCMRRLEELLRQMHSAVKVAGNTDLENKFLKGQFSRSQRSVSLGRLLYGGFYDRLLRRSLALLCTQSYLSPRTALYSEGYALKVLFSSTTNHAYRQRSTSCLRRFRLMFSVFSGPFRINAALFTGSQLLVICEHTSHPHIFGF</sequence>
<dbReference type="GO" id="GO:0003723">
    <property type="term" value="F:RNA binding"/>
    <property type="evidence" value="ECO:0007669"/>
    <property type="project" value="InterPro"/>
</dbReference>
<dbReference type="InterPro" id="IPR027417">
    <property type="entry name" value="P-loop_NTPase"/>
</dbReference>
<dbReference type="SMART" id="SM00490">
    <property type="entry name" value="HELICc"/>
    <property type="match status" value="1"/>
</dbReference>
<protein>
    <recommendedName>
        <fullName evidence="11">Superkiller viralicidic activity 2-like 2</fullName>
    </recommendedName>
</protein>
<dbReference type="EMBL" id="GEEE01018494">
    <property type="protein sequence ID" value="JAP44731.1"/>
    <property type="molecule type" value="Transcribed_RNA"/>
</dbReference>
<dbReference type="Pfam" id="PF00271">
    <property type="entry name" value="Helicase_C"/>
    <property type="match status" value="1"/>
</dbReference>
<dbReference type="Gene3D" id="1.10.3380.30">
    <property type="match status" value="1"/>
</dbReference>
<keyword evidence="4" id="KW-0347">Helicase</keyword>
<dbReference type="PIRSF" id="PIRSF005198">
    <property type="entry name" value="Antiviral_helicase_SKI2"/>
    <property type="match status" value="1"/>
</dbReference>
<dbReference type="PANTHER" id="PTHR12131">
    <property type="entry name" value="ATP-DEPENDENT RNA AND DNA HELICASE"/>
    <property type="match status" value="1"/>
</dbReference>
<dbReference type="InterPro" id="IPR016438">
    <property type="entry name" value="SKI2-like"/>
</dbReference>
<evidence type="ECO:0000259" key="8">
    <source>
        <dbReference type="PROSITE" id="PS51192"/>
    </source>
</evidence>
<evidence type="ECO:0000256" key="1">
    <source>
        <dbReference type="ARBA" id="ARBA00004123"/>
    </source>
</evidence>
<evidence type="ECO:0000256" key="3">
    <source>
        <dbReference type="ARBA" id="ARBA00022801"/>
    </source>
</evidence>
<dbReference type="InterPro" id="IPR014001">
    <property type="entry name" value="Helicase_ATP-bd"/>
</dbReference>
<dbReference type="InterPro" id="IPR025696">
    <property type="entry name" value="Beta-barrel_MTR4"/>
</dbReference>
<dbReference type="PROSITE" id="PS51192">
    <property type="entry name" value="HELICASE_ATP_BIND_1"/>
    <property type="match status" value="1"/>
</dbReference>
<dbReference type="PROSITE" id="PS51194">
    <property type="entry name" value="HELICASE_CTER"/>
    <property type="match status" value="1"/>
</dbReference>
<dbReference type="Pfam" id="PF00270">
    <property type="entry name" value="DEAD"/>
    <property type="match status" value="1"/>
</dbReference>
<dbReference type="Gene3D" id="3.40.50.300">
    <property type="entry name" value="P-loop containing nucleotide triphosphate hydrolases"/>
    <property type="match status" value="2"/>
</dbReference>
<dbReference type="FunFam" id="3.40.50.300:FF:000141">
    <property type="entry name" value="ATP-dependent RNA helicase DOB1"/>
    <property type="match status" value="1"/>
</dbReference>
<dbReference type="GO" id="GO:0005524">
    <property type="term" value="F:ATP binding"/>
    <property type="evidence" value="ECO:0007669"/>
    <property type="project" value="UniProtKB-KW"/>
</dbReference>
<evidence type="ECO:0000256" key="6">
    <source>
        <dbReference type="ARBA" id="ARBA00023242"/>
    </source>
</evidence>
<dbReference type="SMART" id="SM01142">
    <property type="entry name" value="DSHCT"/>
    <property type="match status" value="1"/>
</dbReference>
<dbReference type="Pfam" id="PF21408">
    <property type="entry name" value="MTR4-like_stalk"/>
    <property type="match status" value="1"/>
</dbReference>
<dbReference type="GO" id="GO:0006401">
    <property type="term" value="P:RNA catabolic process"/>
    <property type="evidence" value="ECO:0007669"/>
    <property type="project" value="InterPro"/>
</dbReference>
<name>A0A0X3NY71_SCHSO</name>
<dbReference type="InterPro" id="IPR011545">
    <property type="entry name" value="DEAD/DEAH_box_helicase_dom"/>
</dbReference>
<keyword evidence="2" id="KW-0547">Nucleotide-binding</keyword>
<evidence type="ECO:0000256" key="5">
    <source>
        <dbReference type="ARBA" id="ARBA00022840"/>
    </source>
</evidence>
<dbReference type="InterPro" id="IPR050699">
    <property type="entry name" value="RNA-DNA_Helicase"/>
</dbReference>
<evidence type="ECO:0000256" key="4">
    <source>
        <dbReference type="ARBA" id="ARBA00022806"/>
    </source>
</evidence>
<comment type="subcellular location">
    <subcellularLocation>
        <location evidence="1">Nucleus</location>
    </subcellularLocation>
</comment>
<dbReference type="Gene3D" id="2.40.30.300">
    <property type="match status" value="1"/>
</dbReference>
<dbReference type="PANTHER" id="PTHR12131:SF7">
    <property type="entry name" value="EXOSOME RNA HELICASE MTR4"/>
    <property type="match status" value="1"/>
</dbReference>
<evidence type="ECO:0000256" key="7">
    <source>
        <dbReference type="SAM" id="MobiDB-lite"/>
    </source>
</evidence>
<evidence type="ECO:0008006" key="11">
    <source>
        <dbReference type="Google" id="ProtNLM"/>
    </source>
</evidence>
<keyword evidence="6" id="KW-0539">Nucleus</keyword>
<dbReference type="EMBL" id="GEEE01022216">
    <property type="protein sequence ID" value="JAP41009.1"/>
    <property type="molecule type" value="Transcribed_RNA"/>
</dbReference>
<proteinExistence type="predicted"/>
<evidence type="ECO:0000256" key="2">
    <source>
        <dbReference type="ARBA" id="ARBA00022741"/>
    </source>
</evidence>
<dbReference type="AlphaFoldDB" id="A0A0X3NY71"/>
<dbReference type="InterPro" id="IPR048392">
    <property type="entry name" value="MTR4-like_stalk"/>
</dbReference>
<organism evidence="10">
    <name type="scientific">Schistocephalus solidus</name>
    <name type="common">Tapeworm</name>
    <dbReference type="NCBI Taxonomy" id="70667"/>
    <lineage>
        <taxon>Eukaryota</taxon>
        <taxon>Metazoa</taxon>
        <taxon>Spiralia</taxon>
        <taxon>Lophotrochozoa</taxon>
        <taxon>Platyhelminthes</taxon>
        <taxon>Cestoda</taxon>
        <taxon>Eucestoda</taxon>
        <taxon>Diphyllobothriidea</taxon>
        <taxon>Diphyllobothriidae</taxon>
        <taxon>Schistocephalus</taxon>
    </lineage>
</organism>
<feature type="region of interest" description="Disordered" evidence="7">
    <location>
        <begin position="689"/>
        <end position="718"/>
    </location>
</feature>
<dbReference type="GO" id="GO:0003724">
    <property type="term" value="F:RNA helicase activity"/>
    <property type="evidence" value="ECO:0007669"/>
    <property type="project" value="InterPro"/>
</dbReference>
<feature type="domain" description="Helicase C-terminal" evidence="9">
    <location>
        <begin position="340"/>
        <end position="536"/>
    </location>
</feature>
<dbReference type="CDD" id="cd18795">
    <property type="entry name" value="SF2_C_Ski2"/>
    <property type="match status" value="1"/>
</dbReference>
<gene>
    <name evidence="10" type="ORF">TR165711</name>
</gene>
<reference evidence="10" key="1">
    <citation type="submission" date="2016-01" db="EMBL/GenBank/DDBJ databases">
        <title>Reference transcriptome for the parasite Schistocephalus solidus: insights into the molecular evolution of parasitism.</title>
        <authorList>
            <person name="Hebert F.O."/>
            <person name="Grambauer S."/>
            <person name="Barber I."/>
            <person name="Landry C.R."/>
            <person name="Aubin-Horth N."/>
        </authorList>
    </citation>
    <scope>NUCLEOTIDE SEQUENCE</scope>
</reference>
<dbReference type="InterPro" id="IPR001650">
    <property type="entry name" value="Helicase_C-like"/>
</dbReference>
<dbReference type="SUPFAM" id="SSF52540">
    <property type="entry name" value="P-loop containing nucleoside triphosphate hydrolases"/>
    <property type="match status" value="1"/>
</dbReference>
<dbReference type="InterPro" id="IPR012961">
    <property type="entry name" value="Ski2/MTR4_C"/>
</dbReference>
<accession>A0A0X3NY71</accession>
<dbReference type="Pfam" id="PF13234">
    <property type="entry name" value="MTR4_beta-barrel"/>
    <property type="match status" value="1"/>
</dbReference>
<dbReference type="SMART" id="SM00487">
    <property type="entry name" value="DEXDc"/>
    <property type="match status" value="1"/>
</dbReference>
<evidence type="ECO:0000313" key="10">
    <source>
        <dbReference type="EMBL" id="JAP44731.1"/>
    </source>
</evidence>
<dbReference type="CDD" id="cd18024">
    <property type="entry name" value="DEXHc_Mtr4-like"/>
    <property type="match status" value="1"/>
</dbReference>
<keyword evidence="3" id="KW-0378">Hydrolase</keyword>
<dbReference type="GO" id="GO:0016787">
    <property type="term" value="F:hydrolase activity"/>
    <property type="evidence" value="ECO:0007669"/>
    <property type="project" value="UniProtKB-KW"/>
</dbReference>
<dbReference type="FunFam" id="3.40.50.300:FF:000083">
    <property type="entry name" value="ATP-dependent RNA helicase DOB1"/>
    <property type="match status" value="1"/>
</dbReference>
<dbReference type="Pfam" id="PF08148">
    <property type="entry name" value="DSHCT"/>
    <property type="match status" value="1"/>
</dbReference>
<evidence type="ECO:0000259" key="9">
    <source>
        <dbReference type="PROSITE" id="PS51194"/>
    </source>
</evidence>
<dbReference type="Gene3D" id="1.20.1500.20">
    <property type="match status" value="1"/>
</dbReference>
<dbReference type="GO" id="GO:0000460">
    <property type="term" value="P:maturation of 5.8S rRNA"/>
    <property type="evidence" value="ECO:0007669"/>
    <property type="project" value="TreeGrafter"/>
</dbReference>
<keyword evidence="5" id="KW-0067">ATP-binding</keyword>
<dbReference type="GO" id="GO:0005634">
    <property type="term" value="C:nucleus"/>
    <property type="evidence" value="ECO:0007669"/>
    <property type="project" value="UniProtKB-SubCell"/>
</dbReference>